<keyword evidence="2" id="KW-0800">Toxin</keyword>
<sequence>MLKTLLLVCLPFVFSNIIEKKEISRKKIYQIDRSDVKKTRVLGVFDLNLEPTAYSSNIQSIRDAFRENANIANVLKVNIKINEATCLLYLNAAFESRACIPAPNASLYVVGFKGGDGKDYLFNIEPFPNIELKGLNSVTLSVDGSYRSLGYASSLPIINKAELETLVRTISGFKGAVVSSALSSALTKIIIMTCEASRFKSVETDVYNMLRSSTPFDASTRYDMIKRWNTTLLGDNNF</sequence>
<accession>A0A246G9R3</accession>
<gene>
    <name evidence="5" type="ORF">BWK62_09720</name>
</gene>
<dbReference type="InterPro" id="IPR016138">
    <property type="entry name" value="Ribosome_inactivat_prot_sub1"/>
</dbReference>
<comment type="catalytic activity">
    <reaction evidence="1">
        <text>Endohydrolysis of the N-glycosidic bond at one specific adenosine on the 28S rRNA.</text>
        <dbReference type="EC" id="3.2.2.22"/>
    </reaction>
</comment>
<proteinExistence type="predicted"/>
<dbReference type="GO" id="GO:0030598">
    <property type="term" value="F:rRNA N-glycosylase activity"/>
    <property type="evidence" value="ECO:0007669"/>
    <property type="project" value="UniProtKB-EC"/>
</dbReference>
<evidence type="ECO:0000256" key="4">
    <source>
        <dbReference type="ARBA" id="ARBA00023193"/>
    </source>
</evidence>
<dbReference type="EMBL" id="MTCY01000026">
    <property type="protein sequence ID" value="OWP76460.1"/>
    <property type="molecule type" value="Genomic_DNA"/>
</dbReference>
<dbReference type="InterPro" id="IPR036041">
    <property type="entry name" value="Ribosome-inact_prot_sf"/>
</dbReference>
<dbReference type="AlphaFoldDB" id="A0A246G9R3"/>
<comment type="caution">
    <text evidence="5">The sequence shown here is derived from an EMBL/GenBank/DDBJ whole genome shotgun (WGS) entry which is preliminary data.</text>
</comment>
<protein>
    <submittedName>
        <fullName evidence="5">Uncharacterized protein</fullName>
    </submittedName>
</protein>
<dbReference type="GO" id="GO:0017148">
    <property type="term" value="P:negative regulation of translation"/>
    <property type="evidence" value="ECO:0007669"/>
    <property type="project" value="UniProtKB-KW"/>
</dbReference>
<dbReference type="InterPro" id="IPR001574">
    <property type="entry name" value="Ribosome_inactivat_prot"/>
</dbReference>
<dbReference type="GO" id="GO:0090729">
    <property type="term" value="F:toxin activity"/>
    <property type="evidence" value="ECO:0007669"/>
    <property type="project" value="UniProtKB-KW"/>
</dbReference>
<evidence type="ECO:0000256" key="1">
    <source>
        <dbReference type="ARBA" id="ARBA00000237"/>
    </source>
</evidence>
<organism evidence="5 6">
    <name type="scientific">Flavobacterium columnare</name>
    <dbReference type="NCBI Taxonomy" id="996"/>
    <lineage>
        <taxon>Bacteria</taxon>
        <taxon>Pseudomonadati</taxon>
        <taxon>Bacteroidota</taxon>
        <taxon>Flavobacteriia</taxon>
        <taxon>Flavobacteriales</taxon>
        <taxon>Flavobacteriaceae</taxon>
        <taxon>Flavobacterium</taxon>
    </lineage>
</organism>
<dbReference type="Pfam" id="PF00161">
    <property type="entry name" value="RIP"/>
    <property type="match status" value="1"/>
</dbReference>
<reference evidence="5 6" key="1">
    <citation type="journal article" date="2017" name="Infect. Genet. Evol.">
        <title>Comparative genome analysis of fish pathogen Flavobacterium columnare reveals extensive sequence diversity within the species.</title>
        <authorList>
            <person name="Kayansamruaj P."/>
            <person name="Dong H.T."/>
            <person name="Hirono I."/>
            <person name="Kondo H."/>
            <person name="Senapin S."/>
            <person name="Rodkhum C."/>
        </authorList>
    </citation>
    <scope>NUCLEOTIDE SEQUENCE [LARGE SCALE GENOMIC DNA]</scope>
    <source>
        <strain evidence="5 6">1214</strain>
    </source>
</reference>
<dbReference type="SUPFAM" id="SSF56371">
    <property type="entry name" value="Ribosome inactivating proteins (RIP)"/>
    <property type="match status" value="1"/>
</dbReference>
<evidence type="ECO:0000313" key="5">
    <source>
        <dbReference type="EMBL" id="OWP76460.1"/>
    </source>
</evidence>
<dbReference type="Proteomes" id="UP000198034">
    <property type="component" value="Unassembled WGS sequence"/>
</dbReference>
<keyword evidence="3" id="KW-0378">Hydrolase</keyword>
<evidence type="ECO:0000313" key="6">
    <source>
        <dbReference type="Proteomes" id="UP000198034"/>
    </source>
</evidence>
<dbReference type="PROSITE" id="PS00275">
    <property type="entry name" value="SHIGA_RICIN"/>
    <property type="match status" value="1"/>
</dbReference>
<keyword evidence="4" id="KW-0652">Protein synthesis inhibitor</keyword>
<dbReference type="InterPro" id="IPR017988">
    <property type="entry name" value="Ribosome_inactivat_prot_CS"/>
</dbReference>
<dbReference type="Gene3D" id="3.40.420.10">
    <property type="entry name" value="Ricin (A subunit), domain 1"/>
    <property type="match status" value="1"/>
</dbReference>
<name>A0A246G9R3_9FLAO</name>
<evidence type="ECO:0000256" key="3">
    <source>
        <dbReference type="ARBA" id="ARBA00022801"/>
    </source>
</evidence>
<evidence type="ECO:0000256" key="2">
    <source>
        <dbReference type="ARBA" id="ARBA00022656"/>
    </source>
</evidence>